<organism evidence="2 3">
    <name type="scientific">Photobacterium galatheae</name>
    <dbReference type="NCBI Taxonomy" id="1654360"/>
    <lineage>
        <taxon>Bacteria</taxon>
        <taxon>Pseudomonadati</taxon>
        <taxon>Pseudomonadota</taxon>
        <taxon>Gammaproteobacteria</taxon>
        <taxon>Vibrionales</taxon>
        <taxon>Vibrionaceae</taxon>
        <taxon>Photobacterium</taxon>
    </lineage>
</organism>
<dbReference type="InterPro" id="IPR007694">
    <property type="entry name" value="DNA_helicase_DnaB-like_C"/>
</dbReference>
<comment type="caution">
    <text evidence="2">The sequence shown here is derived from an EMBL/GenBank/DDBJ whole genome shotgun (WGS) entry which is preliminary data.</text>
</comment>
<dbReference type="RefSeq" id="WP_036756522.1">
    <property type="nucleotide sequence ID" value="NZ_JAGSGC010000004.1"/>
</dbReference>
<name>A0A066RQK6_9GAMM</name>
<proteinExistence type="predicted"/>
<dbReference type="STRING" id="1654360.EA58_19730"/>
<dbReference type="Gene3D" id="3.40.50.300">
    <property type="entry name" value="P-loop containing nucleotide triphosphate hydrolases"/>
    <property type="match status" value="1"/>
</dbReference>
<evidence type="ECO:0000313" key="3">
    <source>
        <dbReference type="Proteomes" id="UP000027192"/>
    </source>
</evidence>
<gene>
    <name evidence="2" type="ORF">EA58_19730</name>
</gene>
<evidence type="ECO:0000259" key="1">
    <source>
        <dbReference type="PROSITE" id="PS51199"/>
    </source>
</evidence>
<reference evidence="2 3" key="1">
    <citation type="submission" date="2014-04" db="EMBL/GenBank/DDBJ databases">
        <title>Draft genome sequence of Photobacterium halotolerans S2753: a solonamide, ngercheumicin and holomycin producer.</title>
        <authorList>
            <person name="Machado H.R."/>
            <person name="Gram L."/>
        </authorList>
    </citation>
    <scope>NUCLEOTIDE SEQUENCE [LARGE SCALE GENOMIC DNA]</scope>
    <source>
        <strain evidence="2 3">S2753</strain>
    </source>
</reference>
<dbReference type="GO" id="GO:0005829">
    <property type="term" value="C:cytosol"/>
    <property type="evidence" value="ECO:0007669"/>
    <property type="project" value="TreeGrafter"/>
</dbReference>
<dbReference type="PANTHER" id="PTHR30153:SF2">
    <property type="entry name" value="REPLICATIVE DNA HELICASE"/>
    <property type="match status" value="1"/>
</dbReference>
<dbReference type="GO" id="GO:0005524">
    <property type="term" value="F:ATP binding"/>
    <property type="evidence" value="ECO:0007669"/>
    <property type="project" value="InterPro"/>
</dbReference>
<dbReference type="Pfam" id="PF03796">
    <property type="entry name" value="DnaB_C"/>
    <property type="match status" value="1"/>
</dbReference>
<dbReference type="GO" id="GO:0006260">
    <property type="term" value="P:DNA replication"/>
    <property type="evidence" value="ECO:0007669"/>
    <property type="project" value="InterPro"/>
</dbReference>
<dbReference type="PROSITE" id="PS51199">
    <property type="entry name" value="SF4_HELICASE"/>
    <property type="match status" value="1"/>
</dbReference>
<dbReference type="EMBL" id="JMIB01000039">
    <property type="protein sequence ID" value="KDM89977.1"/>
    <property type="molecule type" value="Genomic_DNA"/>
</dbReference>
<feature type="domain" description="SF4 helicase" evidence="1">
    <location>
        <begin position="180"/>
        <end position="441"/>
    </location>
</feature>
<evidence type="ECO:0000313" key="2">
    <source>
        <dbReference type="EMBL" id="KDM89977.1"/>
    </source>
</evidence>
<dbReference type="InterPro" id="IPR027417">
    <property type="entry name" value="P-loop_NTPase"/>
</dbReference>
<dbReference type="AlphaFoldDB" id="A0A066RQK6"/>
<dbReference type="SUPFAM" id="SSF52540">
    <property type="entry name" value="P-loop containing nucleoside triphosphate hydrolases"/>
    <property type="match status" value="1"/>
</dbReference>
<accession>A0A066RQK6</accession>
<protein>
    <recommendedName>
        <fullName evidence="1">SF4 helicase domain-containing protein</fullName>
    </recommendedName>
</protein>
<dbReference type="PANTHER" id="PTHR30153">
    <property type="entry name" value="REPLICATIVE DNA HELICASE DNAB"/>
    <property type="match status" value="1"/>
</dbReference>
<dbReference type="GO" id="GO:0003678">
    <property type="term" value="F:DNA helicase activity"/>
    <property type="evidence" value="ECO:0007669"/>
    <property type="project" value="InterPro"/>
</dbReference>
<sequence>MASERKKYNLEADRNYCERMITSYAIRFPHIIEHIPLDQIKNGSLKTICGQAKALFQQEEPITLDLLQSYAIQRLVSAHFSEDRCRHVVAELYDASIQLDDEKNLTGHLNRLREIEAKDAILAMAGTLKERIEAGEDVNKICAIGHELIEVGGQLKDSHKSVTVGDAFEALMNTIHKAREDDRDVGIPYPIQCMSKALGTLYPSDLVVVAARPAVGKTALGLNLCRFTDEPFGFISSEMSKEQLAMRFVAMDSGIPANRIRDAKNLSDAEVQTISDCWTKHKERKLFIEEKGGINISEIEAIAESWINIHGIKALIVDYAQRINSDRNHHSESEKIGYVTKRLKELAKRFGICVVLLAQINRESVKGERKPQTHDIKGSGDIEQEADVILLMHKPSMGTPEANGRCVIEMIVDKNRHGKVGLLVTEYIADRVLFTDPSEKILTRYKYDSLA</sequence>
<keyword evidence="3" id="KW-1185">Reference proteome</keyword>
<dbReference type="Proteomes" id="UP000027192">
    <property type="component" value="Unassembled WGS sequence"/>
</dbReference>
<dbReference type="OrthoDB" id="9773982at2"/>